<keyword evidence="1" id="KW-0732">Signal</keyword>
<keyword evidence="3" id="KW-1185">Reference proteome</keyword>
<dbReference type="RefSeq" id="WP_221248503.1">
    <property type="nucleotide sequence ID" value="NZ_AP024355.1"/>
</dbReference>
<dbReference type="Proteomes" id="UP001319827">
    <property type="component" value="Chromosome"/>
</dbReference>
<protein>
    <recommendedName>
        <fullName evidence="4">Transporter</fullName>
    </recommendedName>
</protein>
<proteinExistence type="predicted"/>
<dbReference type="EMBL" id="AP024355">
    <property type="protein sequence ID" value="BCR05073.1"/>
    <property type="molecule type" value="Genomic_DNA"/>
</dbReference>
<organism evidence="2 3">
    <name type="scientific">Desulfuromonas versatilis</name>
    <dbReference type="NCBI Taxonomy" id="2802975"/>
    <lineage>
        <taxon>Bacteria</taxon>
        <taxon>Pseudomonadati</taxon>
        <taxon>Thermodesulfobacteriota</taxon>
        <taxon>Desulfuromonadia</taxon>
        <taxon>Desulfuromonadales</taxon>
        <taxon>Desulfuromonadaceae</taxon>
        <taxon>Desulfuromonas</taxon>
    </lineage>
</organism>
<gene>
    <name evidence="2" type="ORF">DESUT3_21420</name>
</gene>
<accession>A0ABN6DY61</accession>
<name>A0ABN6DY61_9BACT</name>
<reference evidence="2 3" key="2">
    <citation type="journal article" date="2021" name="Int. J. Syst. Evol. Microbiol.">
        <title>Isolation and Polyphasic Characterization of Desulfuromonas versatilis sp. Nov., an Electrogenic Bacteria Capable of Versatile Metabolism Isolated from a Graphene Oxide-Reducing Enrichment Culture.</title>
        <authorList>
            <person name="Xie L."/>
            <person name="Yoshida N."/>
            <person name="Ishii S."/>
            <person name="Meng L."/>
        </authorList>
    </citation>
    <scope>NUCLEOTIDE SEQUENCE [LARGE SCALE GENOMIC DNA]</scope>
    <source>
        <strain evidence="2 3">NIT-T3</strain>
    </source>
</reference>
<evidence type="ECO:0008006" key="4">
    <source>
        <dbReference type="Google" id="ProtNLM"/>
    </source>
</evidence>
<feature type="signal peptide" evidence="1">
    <location>
        <begin position="1"/>
        <end position="22"/>
    </location>
</feature>
<sequence>MRKSVFVLVLVALFGFHIDSFAQDETVSEKVQPGLLTEKGATMVGRRNFVIEPGFQYTHISSNRLDVTGVSVLPALVVGIIEVEKIRRDILIPSLTFRLGLTDAFEFNLKIPYVARYDRYTFGADSLNTENQLDRITERVDETGLGDIEGGLLVHLLKERDGMPGILAGLRVKSRTGKDPYGLRTKEVGQVQGAGRTINTELPLGSGHWALEPNVTIVKTVDPAVFFLNLSYFDHIETDPGDGIGTVDPSDSINIGFGLAYALNDRFALSTAYEQKFYDRTEVDGKKIAETDITTASLVFGGTYLMTNKVSLNVSVSFGLTPDSPDTQVSLKLPIRLAF</sequence>
<feature type="chain" id="PRO_5045547704" description="Transporter" evidence="1">
    <location>
        <begin position="23"/>
        <end position="339"/>
    </location>
</feature>
<reference evidence="2 3" key="1">
    <citation type="journal article" date="2016" name="C (Basel)">
        <title>Selective Growth of and Electricity Production by Marine Exoelectrogenic Bacteria in Self-Aggregated Hydrogel of Microbially Reduced Graphene Oxide.</title>
        <authorList>
            <person name="Yoshida N."/>
            <person name="Goto Y."/>
            <person name="Miyata Y."/>
        </authorList>
    </citation>
    <scope>NUCLEOTIDE SEQUENCE [LARGE SCALE GENOMIC DNA]</scope>
    <source>
        <strain evidence="2 3">NIT-T3</strain>
    </source>
</reference>
<evidence type="ECO:0000313" key="3">
    <source>
        <dbReference type="Proteomes" id="UP001319827"/>
    </source>
</evidence>
<evidence type="ECO:0000313" key="2">
    <source>
        <dbReference type="EMBL" id="BCR05073.1"/>
    </source>
</evidence>
<evidence type="ECO:0000256" key="1">
    <source>
        <dbReference type="SAM" id="SignalP"/>
    </source>
</evidence>